<proteinExistence type="predicted"/>
<dbReference type="RefSeq" id="WP_217866100.1">
    <property type="nucleotide sequence ID" value="NZ_CP077077.1"/>
</dbReference>
<accession>A0ABX8NF92</accession>
<evidence type="ECO:0000313" key="2">
    <source>
        <dbReference type="Proteomes" id="UP000824010"/>
    </source>
</evidence>
<keyword evidence="2" id="KW-1185">Reference proteome</keyword>
<dbReference type="EMBL" id="CP077077">
    <property type="protein sequence ID" value="QXH54565.1"/>
    <property type="molecule type" value="Genomic_DNA"/>
</dbReference>
<name>A0ABX8NF92_9PSED</name>
<protein>
    <submittedName>
        <fullName evidence="1">Uncharacterized protein</fullName>
    </submittedName>
</protein>
<evidence type="ECO:0000313" key="1">
    <source>
        <dbReference type="EMBL" id="QXH54565.1"/>
    </source>
</evidence>
<sequence>MNLVRHSPLIIAAVALAGCATDNADHSAAASTPPAQLNIVQQRLGPSTLPANLGTRGPEAARQLKAWYDATPSDCGGADKPSHMCSGIMLRGTASRPDYPSWDPSESAIELGGVSFSWLRRDHTFDSIWENRNGLIFYPHQQIPAGKLRNVQVLCSFPSNADSWRRPTQQGCGPIEHDSPLTDPCETQGIVSADAWLDKYTDLVTTNRICGWNQRPGSGAVADWFATSVDAHQRLPTVRWRIFDELLLSAWQRGQGAILPIQSFFYPADQLESRAKAQRDQTTYYAQYGQLLPLIRLALPKSKDHPAVISYLEGDQAVGPGVPNYHVGFEDLPTGPLIDLVSAGLGFNVRHSTLKEIRDKPDSDHFTGRYLAVNLQAEFPVDVAANARQPRRVTLSWGCNTYCMVRQANSGEVIELVSDDGIGPMRHGRLTLQVQAPEVIQLNTTGEDGSLLLLDNLDID</sequence>
<gene>
    <name evidence="1" type="ORF">KSS90_14440</name>
</gene>
<organism evidence="1 2">
    <name type="scientific">Pseudomonas maumuensis</name>
    <dbReference type="NCBI Taxonomy" id="2842354"/>
    <lineage>
        <taxon>Bacteria</taxon>
        <taxon>Pseudomonadati</taxon>
        <taxon>Pseudomonadota</taxon>
        <taxon>Gammaproteobacteria</taxon>
        <taxon>Pseudomonadales</taxon>
        <taxon>Pseudomonadaceae</taxon>
        <taxon>Pseudomonas</taxon>
    </lineage>
</organism>
<dbReference type="PROSITE" id="PS51257">
    <property type="entry name" value="PROKAR_LIPOPROTEIN"/>
    <property type="match status" value="1"/>
</dbReference>
<reference evidence="1 2" key="1">
    <citation type="journal article" date="2021" name="Microorganisms">
        <title>The Ever-Expanding Pseudomonas Genus: Description of 43 New Species and Partition of the Pseudomonas putida Group.</title>
        <authorList>
            <person name="Girard L."/>
            <person name="Lood C."/>
            <person name="Hofte M."/>
            <person name="Vandamme P."/>
            <person name="Rokni-Zadeh H."/>
            <person name="van Noort V."/>
            <person name="Lavigne R."/>
            <person name="De Mot R."/>
        </authorList>
    </citation>
    <scope>NUCLEOTIDE SEQUENCE [LARGE SCALE GENOMIC DNA]</scope>
    <source>
        <strain evidence="1 2">COW77</strain>
    </source>
</reference>
<dbReference type="Proteomes" id="UP000824010">
    <property type="component" value="Chromosome"/>
</dbReference>